<reference evidence="2 3" key="1">
    <citation type="submission" date="2019-07" db="EMBL/GenBank/DDBJ databases">
        <title>Characterization of Brevibacillus brevis HK544, as a potential biocontrol agent.</title>
        <authorList>
            <person name="Kim H."/>
        </authorList>
    </citation>
    <scope>NUCLEOTIDE SEQUENCE [LARGE SCALE GENOMIC DNA]</scope>
    <source>
        <strain evidence="2 3">HK544</strain>
    </source>
</reference>
<keyword evidence="1" id="KW-0472">Membrane</keyword>
<keyword evidence="1" id="KW-0812">Transmembrane</keyword>
<organism evidence="2 3">
    <name type="scientific">Brevibacillus brevis</name>
    <name type="common">Bacillus brevis</name>
    <dbReference type="NCBI Taxonomy" id="1393"/>
    <lineage>
        <taxon>Bacteria</taxon>
        <taxon>Bacillati</taxon>
        <taxon>Bacillota</taxon>
        <taxon>Bacilli</taxon>
        <taxon>Bacillales</taxon>
        <taxon>Paenibacillaceae</taxon>
        <taxon>Brevibacillus</taxon>
    </lineage>
</organism>
<evidence type="ECO:0000256" key="1">
    <source>
        <dbReference type="SAM" id="Phobius"/>
    </source>
</evidence>
<keyword evidence="1" id="KW-1133">Transmembrane helix</keyword>
<proteinExistence type="predicted"/>
<evidence type="ECO:0000313" key="3">
    <source>
        <dbReference type="Proteomes" id="UP000317713"/>
    </source>
</evidence>
<feature type="transmembrane region" description="Helical" evidence="1">
    <location>
        <begin position="7"/>
        <end position="29"/>
    </location>
</feature>
<feature type="transmembrane region" description="Helical" evidence="1">
    <location>
        <begin position="41"/>
        <end position="64"/>
    </location>
</feature>
<accession>A0A517I4E7</accession>
<evidence type="ECO:0000313" key="2">
    <source>
        <dbReference type="EMBL" id="QDS33773.1"/>
    </source>
</evidence>
<evidence type="ECO:0008006" key="4">
    <source>
        <dbReference type="Google" id="ProtNLM"/>
    </source>
</evidence>
<name>A0A517I4E7_BREBE</name>
<sequence>MNKLEKGIVYFFSFVFFPIGLIIWIVSFLNQNQPFKSVGRTALYIAAVSFCIQLLLGVLNLVVYTNITFK</sequence>
<gene>
    <name evidence="2" type="ORF">FPS98_07080</name>
</gene>
<dbReference type="Proteomes" id="UP000317713">
    <property type="component" value="Chromosome"/>
</dbReference>
<dbReference type="EMBL" id="CP042161">
    <property type="protein sequence ID" value="QDS33773.1"/>
    <property type="molecule type" value="Genomic_DNA"/>
</dbReference>
<protein>
    <recommendedName>
        <fullName evidence="4">Group-specific protein</fullName>
    </recommendedName>
</protein>
<dbReference type="AlphaFoldDB" id="A0A517I4E7"/>